<reference evidence="4" key="1">
    <citation type="submission" date="2024-05" db="EMBL/GenBank/DDBJ databases">
        <title>Planctomycetes of the genus Singulisphaera possess chitinolytic capabilities.</title>
        <authorList>
            <person name="Ivanova A."/>
        </authorList>
    </citation>
    <scope>NUCLEOTIDE SEQUENCE</scope>
    <source>
        <strain evidence="4">Ch08T</strain>
    </source>
</reference>
<dbReference type="InterPro" id="IPR029787">
    <property type="entry name" value="Nucleotide_cyclase"/>
</dbReference>
<dbReference type="InterPro" id="IPR050469">
    <property type="entry name" value="Diguanylate_Cyclase"/>
</dbReference>
<feature type="domain" description="GGDEF" evidence="3">
    <location>
        <begin position="937"/>
        <end position="1070"/>
    </location>
</feature>
<organism evidence="4">
    <name type="scientific">Singulisphaera sp. Ch08</name>
    <dbReference type="NCBI Taxonomy" id="3120278"/>
    <lineage>
        <taxon>Bacteria</taxon>
        <taxon>Pseudomonadati</taxon>
        <taxon>Planctomycetota</taxon>
        <taxon>Planctomycetia</taxon>
        <taxon>Isosphaerales</taxon>
        <taxon>Isosphaeraceae</taxon>
        <taxon>Singulisphaera</taxon>
    </lineage>
</organism>
<dbReference type="PANTHER" id="PTHR45138">
    <property type="entry name" value="REGULATORY COMPONENTS OF SENSORY TRANSDUCTION SYSTEM"/>
    <property type="match status" value="1"/>
</dbReference>
<dbReference type="EC" id="2.7.7.65" evidence="1"/>
<accession>A0AAU7C7D9</accession>
<keyword evidence="4" id="KW-0808">Transferase</keyword>
<dbReference type="InterPro" id="IPR029016">
    <property type="entry name" value="GAF-like_dom_sf"/>
</dbReference>
<dbReference type="SUPFAM" id="SSF55073">
    <property type="entry name" value="Nucleotide cyclase"/>
    <property type="match status" value="1"/>
</dbReference>
<dbReference type="FunFam" id="3.30.70.270:FF:000001">
    <property type="entry name" value="Diguanylate cyclase domain protein"/>
    <property type="match status" value="1"/>
</dbReference>
<dbReference type="GO" id="GO:1902201">
    <property type="term" value="P:negative regulation of bacterial-type flagellum-dependent cell motility"/>
    <property type="evidence" value="ECO:0007669"/>
    <property type="project" value="TreeGrafter"/>
</dbReference>
<proteinExistence type="predicted"/>
<dbReference type="SMART" id="SM00267">
    <property type="entry name" value="GGDEF"/>
    <property type="match status" value="1"/>
</dbReference>
<dbReference type="SUPFAM" id="SSF55781">
    <property type="entry name" value="GAF domain-like"/>
    <property type="match status" value="1"/>
</dbReference>
<dbReference type="PROSITE" id="PS50887">
    <property type="entry name" value="GGDEF"/>
    <property type="match status" value="1"/>
</dbReference>
<dbReference type="NCBIfam" id="TIGR00254">
    <property type="entry name" value="GGDEF"/>
    <property type="match status" value="1"/>
</dbReference>
<dbReference type="GO" id="GO:0052621">
    <property type="term" value="F:diguanylate cyclase activity"/>
    <property type="evidence" value="ECO:0007669"/>
    <property type="project" value="UniProtKB-EC"/>
</dbReference>
<dbReference type="GO" id="GO:0043709">
    <property type="term" value="P:cell adhesion involved in single-species biofilm formation"/>
    <property type="evidence" value="ECO:0007669"/>
    <property type="project" value="TreeGrafter"/>
</dbReference>
<dbReference type="SMART" id="SM00065">
    <property type="entry name" value="GAF"/>
    <property type="match status" value="1"/>
</dbReference>
<evidence type="ECO:0000313" key="4">
    <source>
        <dbReference type="EMBL" id="XBH00887.1"/>
    </source>
</evidence>
<keyword evidence="4" id="KW-0548">Nucleotidyltransferase</keyword>
<dbReference type="AlphaFoldDB" id="A0AAU7C7D9"/>
<evidence type="ECO:0000259" key="3">
    <source>
        <dbReference type="PROSITE" id="PS50887"/>
    </source>
</evidence>
<evidence type="ECO:0000256" key="2">
    <source>
        <dbReference type="ARBA" id="ARBA00034247"/>
    </source>
</evidence>
<evidence type="ECO:0000256" key="1">
    <source>
        <dbReference type="ARBA" id="ARBA00012528"/>
    </source>
</evidence>
<dbReference type="InterPro" id="IPR000160">
    <property type="entry name" value="GGDEF_dom"/>
</dbReference>
<comment type="catalytic activity">
    <reaction evidence="2">
        <text>2 GTP = 3',3'-c-di-GMP + 2 diphosphate</text>
        <dbReference type="Rhea" id="RHEA:24898"/>
        <dbReference type="ChEBI" id="CHEBI:33019"/>
        <dbReference type="ChEBI" id="CHEBI:37565"/>
        <dbReference type="ChEBI" id="CHEBI:58805"/>
        <dbReference type="EC" id="2.7.7.65"/>
    </reaction>
</comment>
<dbReference type="GO" id="GO:0005886">
    <property type="term" value="C:plasma membrane"/>
    <property type="evidence" value="ECO:0007669"/>
    <property type="project" value="TreeGrafter"/>
</dbReference>
<dbReference type="CDD" id="cd01949">
    <property type="entry name" value="GGDEF"/>
    <property type="match status" value="1"/>
</dbReference>
<sequence length="1070" mass="117295">MGWDEATVRRFVGRGEVVDLLTARIDQLPIESGELLETMACLAGEVGLDLLEAASGLTMSALEERLAPPLEDGLLVMNRGAHTLALESVGAVRFRHDRVQQAAYGRLDPAERLGLHLALARRLALLPDRGIEAAEQYLPAVEAIHDLNERRHVASLFSESAERARLVTNHVTSEHFLEAAMVMLGPLGTPADQASLAALEIKRHAVLCTLGCLEKADGLYRSIVRGGHDPLDLAEAACVQIGSLTHRSRSHEAIELGLDLLRRLGARTWGANVELELAEGAATFWRWAEEAAGRSERERPEEYDRRVFAIARLINRMMPAGFFYDRMIQAWLVLESQRLWVEHGPCAPLVCPLGHAGLVTILLREDYRTGYQAMRHVLAVGEALDYRAETAQARFLFAVHTAHWFEPLENDLQYAQRAREELMHAGDLQFACFTYVPSIWTLLDCEATLDRCATEVESAIALAERIGSDHSLANFLSSRQLLRSLRGETDAHGCISGPSFDETEHLASLVRNPMATCYFHVSRALTAALFNDASGLAHHAALALPLLTNIEGAYSVALTYLFQAMALANQARAADPRERAATLVELDQCRDWLARRATDAPGNFLHLLLLVDAERAWAVDDFRAAAHAFDTAQWEVSTRHRPWHRALIAERAALFNLAHGLEHAGRNLLAKASRLYAAWGATAKVRELEHTYPFLRTVDTHRAKGDSTGSGVSSDTIDMLAILRASQTLSSETSLERLKVRVGELLGAMTGATKVLVALRDEDSQGWFLPSTAREVGEPISVDEASGRVLLPLSAFRYAERTREPLLVEDTTRDDRFARDPYFAGLECCSLLLVPILNQGVLRAMLVLENRLSRGAFSASRMDAVMLIAGQLAVSLDNALLYASLERKVADRTEALGAANRRLEALSITDSLTGLANRRHFDEVLAAEWQRAQRPGNSLGVAMIDIDHFKLYNDRYGHLAGDACLRRVAESLGGSLRHGIDQVARYGGEEFALILPGADSVMMVEVASRVCAAVAALRIPNEGAARGIVTVSIGIAATVPSPRTTAESLIEAADVALYKAKHNGRNQVAS</sequence>
<dbReference type="Pfam" id="PF00990">
    <property type="entry name" value="GGDEF"/>
    <property type="match status" value="1"/>
</dbReference>
<gene>
    <name evidence="4" type="ORF">V5E97_21265</name>
</gene>
<dbReference type="Gene3D" id="3.30.70.270">
    <property type="match status" value="1"/>
</dbReference>
<protein>
    <recommendedName>
        <fullName evidence="1">diguanylate cyclase</fullName>
        <ecNumber evidence="1">2.7.7.65</ecNumber>
    </recommendedName>
</protein>
<dbReference type="InterPro" id="IPR043128">
    <property type="entry name" value="Rev_trsase/Diguanyl_cyclase"/>
</dbReference>
<name>A0AAU7C7D9_9BACT</name>
<dbReference type="InterPro" id="IPR003018">
    <property type="entry name" value="GAF"/>
</dbReference>
<dbReference type="Gene3D" id="3.30.450.40">
    <property type="match status" value="1"/>
</dbReference>
<dbReference type="PANTHER" id="PTHR45138:SF9">
    <property type="entry name" value="DIGUANYLATE CYCLASE DGCM-RELATED"/>
    <property type="match status" value="1"/>
</dbReference>
<dbReference type="RefSeq" id="WP_406693569.1">
    <property type="nucleotide sequence ID" value="NZ_CP155447.1"/>
</dbReference>
<dbReference type="EMBL" id="CP155447">
    <property type="protein sequence ID" value="XBH00887.1"/>
    <property type="molecule type" value="Genomic_DNA"/>
</dbReference>
<dbReference type="Pfam" id="PF01590">
    <property type="entry name" value="GAF"/>
    <property type="match status" value="1"/>
</dbReference>